<dbReference type="InterPro" id="IPR001818">
    <property type="entry name" value="Pept_M10_metallopeptidase"/>
</dbReference>
<proteinExistence type="inferred from homology"/>
<dbReference type="Pfam" id="PF00353">
    <property type="entry name" value="HemolysinCabind"/>
    <property type="match status" value="2"/>
</dbReference>
<dbReference type="Gene3D" id="3.40.390.10">
    <property type="entry name" value="Collagenase (Catalytic Domain)"/>
    <property type="match status" value="1"/>
</dbReference>
<dbReference type="SUPFAM" id="SSF55486">
    <property type="entry name" value="Metalloproteases ('zincins'), catalytic domain"/>
    <property type="match status" value="1"/>
</dbReference>
<dbReference type="GO" id="GO:0004222">
    <property type="term" value="F:metalloendopeptidase activity"/>
    <property type="evidence" value="ECO:0007669"/>
    <property type="project" value="InterPro"/>
</dbReference>
<dbReference type="InterPro" id="IPR006026">
    <property type="entry name" value="Peptidase_Metallo"/>
</dbReference>
<dbReference type="SUPFAM" id="SSF51120">
    <property type="entry name" value="beta-Roll"/>
    <property type="match status" value="1"/>
</dbReference>
<keyword evidence="7" id="KW-0677">Repeat</keyword>
<dbReference type="GO" id="GO:0031012">
    <property type="term" value="C:extracellular matrix"/>
    <property type="evidence" value="ECO:0007669"/>
    <property type="project" value="InterPro"/>
</dbReference>
<comment type="subcellular location">
    <subcellularLocation>
        <location evidence="2">Secreted</location>
    </subcellularLocation>
</comment>
<name>A0A7D5SF99_9PROT</name>
<dbReference type="Gene3D" id="2.150.10.10">
    <property type="entry name" value="Serralysin-like metalloprotease, C-terminal"/>
    <property type="match status" value="1"/>
</dbReference>
<dbReference type="KEGG" id="acog:HWD57_12795"/>
<protein>
    <submittedName>
        <fullName evidence="12">M10 family metallopeptidase C-terminal domain-containing protein</fullName>
    </submittedName>
</protein>
<keyword evidence="6" id="KW-0479">Metal-binding</keyword>
<dbReference type="Proteomes" id="UP000509684">
    <property type="component" value="Chromosome"/>
</dbReference>
<keyword evidence="5" id="KW-0645">Protease</keyword>
<organism evidence="12 13">
    <name type="scientific">Candidatus Accumulibacter cognatus</name>
    <dbReference type="NCBI Taxonomy" id="2954383"/>
    <lineage>
        <taxon>Bacteria</taxon>
        <taxon>Pseudomonadati</taxon>
        <taxon>Pseudomonadota</taxon>
        <taxon>Betaproteobacteria</taxon>
        <taxon>Candidatus Accumulibacter</taxon>
    </lineage>
</organism>
<dbReference type="GO" id="GO:0006508">
    <property type="term" value="P:proteolysis"/>
    <property type="evidence" value="ECO:0007669"/>
    <property type="project" value="UniProtKB-KW"/>
</dbReference>
<comment type="similarity">
    <text evidence="3">Belongs to the peptidase M10B family.</text>
</comment>
<evidence type="ECO:0000256" key="5">
    <source>
        <dbReference type="ARBA" id="ARBA00022670"/>
    </source>
</evidence>
<evidence type="ECO:0000313" key="13">
    <source>
        <dbReference type="Proteomes" id="UP000509684"/>
    </source>
</evidence>
<keyword evidence="8" id="KW-0378">Hydrolase</keyword>
<dbReference type="EMBL" id="CP058708">
    <property type="protein sequence ID" value="QLH50564.1"/>
    <property type="molecule type" value="Genomic_DNA"/>
</dbReference>
<accession>A0A7D5SF99</accession>
<dbReference type="GO" id="GO:0005615">
    <property type="term" value="C:extracellular space"/>
    <property type="evidence" value="ECO:0007669"/>
    <property type="project" value="InterPro"/>
</dbReference>
<keyword evidence="9" id="KW-0862">Zinc</keyword>
<evidence type="ECO:0000256" key="1">
    <source>
        <dbReference type="ARBA" id="ARBA00001913"/>
    </source>
</evidence>
<sequence length="860" mass="91022">MDANQTFIDHWLQQSLEEFGPTGFSAGQTIKYGLLSTGFLESRLSAPRPENYPLGEGDPVYQTALHTWQKKYGKDFAACSEAQMAQVAKAFAAWEKVLGVTFVPDDANAQIRFGVGDLSDKKSDDGVTDSAGYNARHPFTGNVAADYNVVVMSKSSDTNMDGVEWTPGDVGFATLLHEIGHALGLAHPGDYKLGIYAGQEDNTIDTIMSYRSSQPYTDVRNGYGSVLQSTLAATSTLTPARYDIAALQTLLGSNQATKAGGTPFPFNEATLASKIEFQTIFDAGNSNDGDVIDASNCQKSVNIHLEPGTASSIGAIAPHLRNIVIAFNTWIENAISGSGHDLLYGNTLANVLDGRAGTDTLVGGPGEDTYIIGSGLDRSLGRVAGADILRDDGGILRLDSADGPLLHGSPTQKAKRRDKGTSGAADCAALWQDEQRSDLFYGYRTGAPDTLAIFRKTGTRYEQIAAIENFRNGTFGIDLKGGTQLALGQATDSNPFIIGGPGEPQTTHVDLTENLGKTIQCFLNAPAKTGDIVKLSLAGSDLSRFACIDGANQISFADGDVTLQLVEGQTELAFAFVNTGDVDTDAALQLTATYQPLTGDTASNTLTLHFDATEEPDPPTPILTVNGDIVPTDVQPEVPGIQAQGDAQGNPIGEAGAYEDILSGSAGNDHILAGELNDDVGSGDGDGEDGNDPLDGQGSDAGLDELQGGDGNELFGDHTPLDAGGIAANGFIALADLDRNRIGSTDAADTDWANLRLWQDRDGHTDDGELLMLEGASVAALRTTHTEILDRSTWKWQTDAFGNEHRQIGCYRRTDGSSGVATDVWFRRQSRRGPIRSQGACFLAASHPIRVQADSGRVQG</sequence>
<comment type="cofactor">
    <cofactor evidence="1">
        <name>Ca(2+)</name>
        <dbReference type="ChEBI" id="CHEBI:29108"/>
    </cofactor>
</comment>
<feature type="domain" description="Peptidase metallopeptidase" evidence="11">
    <location>
        <begin position="64"/>
        <end position="225"/>
    </location>
</feature>
<evidence type="ECO:0000313" key="12">
    <source>
        <dbReference type="EMBL" id="QLH50564.1"/>
    </source>
</evidence>
<dbReference type="SMART" id="SM00235">
    <property type="entry name" value="ZnMc"/>
    <property type="match status" value="1"/>
</dbReference>
<dbReference type="InterPro" id="IPR013858">
    <property type="entry name" value="Peptidase_M10B_C"/>
</dbReference>
<evidence type="ECO:0000256" key="9">
    <source>
        <dbReference type="ARBA" id="ARBA00022833"/>
    </source>
</evidence>
<dbReference type="Pfam" id="PF00413">
    <property type="entry name" value="Peptidase_M10"/>
    <property type="match status" value="1"/>
</dbReference>
<keyword evidence="4" id="KW-0964">Secreted</keyword>
<evidence type="ECO:0000256" key="2">
    <source>
        <dbReference type="ARBA" id="ARBA00004613"/>
    </source>
</evidence>
<evidence type="ECO:0000256" key="3">
    <source>
        <dbReference type="ARBA" id="ARBA00009490"/>
    </source>
</evidence>
<evidence type="ECO:0000256" key="10">
    <source>
        <dbReference type="SAM" id="MobiDB-lite"/>
    </source>
</evidence>
<dbReference type="CDD" id="cd04277">
    <property type="entry name" value="ZnMc_serralysin_like"/>
    <property type="match status" value="1"/>
</dbReference>
<dbReference type="Pfam" id="PF08548">
    <property type="entry name" value="Peptidase_M10_C"/>
    <property type="match status" value="1"/>
</dbReference>
<evidence type="ECO:0000259" key="11">
    <source>
        <dbReference type="SMART" id="SM00235"/>
    </source>
</evidence>
<evidence type="ECO:0000256" key="4">
    <source>
        <dbReference type="ARBA" id="ARBA00022525"/>
    </source>
</evidence>
<evidence type="ECO:0000256" key="8">
    <source>
        <dbReference type="ARBA" id="ARBA00022801"/>
    </source>
</evidence>
<feature type="region of interest" description="Disordered" evidence="10">
    <location>
        <begin position="669"/>
        <end position="714"/>
    </location>
</feature>
<dbReference type="GO" id="GO:0005509">
    <property type="term" value="F:calcium ion binding"/>
    <property type="evidence" value="ECO:0007669"/>
    <property type="project" value="InterPro"/>
</dbReference>
<gene>
    <name evidence="12" type="ORF">HWD57_12795</name>
</gene>
<dbReference type="GO" id="GO:0008270">
    <property type="term" value="F:zinc ion binding"/>
    <property type="evidence" value="ECO:0007669"/>
    <property type="project" value="InterPro"/>
</dbReference>
<dbReference type="InterPro" id="IPR024079">
    <property type="entry name" value="MetalloPept_cat_dom_sf"/>
</dbReference>
<dbReference type="InterPro" id="IPR034033">
    <property type="entry name" value="Serralysin-like"/>
</dbReference>
<reference evidence="12 13" key="1">
    <citation type="journal article" date="2019" name="Microbiome">
        <title>Annotated bacterial chromosomes from frame-shift-corrected long-read metagenomic data.</title>
        <authorList>
            <person name="Arumugam K."/>
            <person name="Bagci C."/>
            <person name="Bessarab I."/>
            <person name="Beier S."/>
            <person name="Buchfink B."/>
            <person name="Gorska A."/>
            <person name="Qiu G."/>
            <person name="Huson D.H."/>
            <person name="Williams R.B.H."/>
        </authorList>
    </citation>
    <scope>NUCLEOTIDE SEQUENCE [LARGE SCALE GENOMIC DNA]</scope>
    <source>
        <strain evidence="12">SSA1</strain>
    </source>
</reference>
<dbReference type="InterPro" id="IPR011049">
    <property type="entry name" value="Serralysin-like_metalloprot_C"/>
</dbReference>
<evidence type="ECO:0000256" key="7">
    <source>
        <dbReference type="ARBA" id="ARBA00022737"/>
    </source>
</evidence>
<dbReference type="AlphaFoldDB" id="A0A7D5SF99"/>
<evidence type="ECO:0000256" key="6">
    <source>
        <dbReference type="ARBA" id="ARBA00022723"/>
    </source>
</evidence>
<dbReference type="InterPro" id="IPR001343">
    <property type="entry name" value="Hemolysn_Ca-bd"/>
</dbReference>